<feature type="domain" description="DUF6785" evidence="3">
    <location>
        <begin position="7"/>
        <end position="500"/>
    </location>
</feature>
<feature type="transmembrane region" description="Helical" evidence="1">
    <location>
        <begin position="257"/>
        <end position="282"/>
    </location>
</feature>
<sequence>MGAIRLRAVLAGFLLCFPVVYAVAGQSISSIFSMMTPPISALLALVIVNWPLRRFAPKLAFNQSDLIVVFSILSVAAAIGGEWSGYQFAGVYSYPFKAQTDPLYRDHFLKLPEWFTIRDLDKVKDMQSGGKDMLYAFHKLPIFLPIYISMGLVVVSLCFAMICINSIMRGAWCERERLTFPLIQLPVAMAEDGGGGGMWKSKHMWIAFGVMFAIDMLNGFHYLYPNLPSIPVKDLFYIDRAFKDPPLSNIGDFRISIYPFMAAVGLFMPSDMLLSFVVFFLLRKVTHVALAANGIPQSTFSGTGNTPGPPYFDEQTWGAVIAMFLGAVWVSREYLREVWRDIRTGKRALDGGVKHQWAFVGLLVSFFTVVGMGVLGGLPPLYMIPYVAFFLMFSIVVARVRAQLGPPTHEFAFFGSNSIMHRFLGTKWMSDSQATWLNHAFLSMNRIYRNHPMPYQLEAMKMAQIERLNQKKMFLMIAGATVLGFFLSMFFNQAQVYRTGHIGGTEAATYLSNIINDRKGPDIVGITMTIFGFAVVMILDAIRFRFPGFPLHPAGYFLSMNFGVDYYWFGMLIALFTKNFVQRYYGLRGYDKLRAVALGILLGEYAAETIWMTMALITKQSTYTISFNDRSLGTQ</sequence>
<dbReference type="InterPro" id="IPR046712">
    <property type="entry name" value="DUF6785"/>
</dbReference>
<feature type="transmembrane region" description="Helical" evidence="1">
    <location>
        <begin position="142"/>
        <end position="167"/>
    </location>
</feature>
<proteinExistence type="predicted"/>
<feature type="transmembrane region" description="Helical" evidence="1">
    <location>
        <begin position="32"/>
        <end position="52"/>
    </location>
</feature>
<feature type="transmembrane region" description="Helical" evidence="1">
    <location>
        <begin position="357"/>
        <end position="375"/>
    </location>
</feature>
<keyword evidence="1" id="KW-0812">Transmembrane</keyword>
<feature type="transmembrane region" description="Helical" evidence="1">
    <location>
        <begin position="473"/>
        <end position="491"/>
    </location>
</feature>
<evidence type="ECO:0000313" key="4">
    <source>
        <dbReference type="EMBL" id="AIE84927.1"/>
    </source>
</evidence>
<dbReference type="Pfam" id="PF20581">
    <property type="entry name" value="DUF6785"/>
    <property type="match status" value="1"/>
</dbReference>
<protein>
    <submittedName>
        <fullName evidence="4">Uncharacterized protein</fullName>
    </submittedName>
</protein>
<gene>
    <name evidence="4" type="ORF">OP10G_1559</name>
</gene>
<reference evidence="4 5" key="1">
    <citation type="journal article" date="2014" name="PLoS ONE">
        <title>The first complete genome sequence of the class fimbriimonadia in the phylum armatimonadetes.</title>
        <authorList>
            <person name="Hu Z.Y."/>
            <person name="Wang Y.Z."/>
            <person name="Im W.T."/>
            <person name="Wang S.Y."/>
            <person name="Zhao G.P."/>
            <person name="Zheng H.J."/>
            <person name="Quan Z.X."/>
        </authorList>
    </citation>
    <scope>NUCLEOTIDE SEQUENCE [LARGE SCALE GENOMIC DNA]</scope>
    <source>
        <strain evidence="4">Gsoil 348</strain>
    </source>
</reference>
<feature type="transmembrane region" description="Helical" evidence="1">
    <location>
        <begin position="64"/>
        <end position="86"/>
    </location>
</feature>
<dbReference type="STRING" id="661478.OP10G_1559"/>
<dbReference type="InterPro" id="IPR046711">
    <property type="entry name" value="DUF6784"/>
</dbReference>
<evidence type="ECO:0000259" key="3">
    <source>
        <dbReference type="Pfam" id="PF20581"/>
    </source>
</evidence>
<evidence type="ECO:0000259" key="2">
    <source>
        <dbReference type="Pfam" id="PF20580"/>
    </source>
</evidence>
<evidence type="ECO:0000313" key="5">
    <source>
        <dbReference type="Proteomes" id="UP000027982"/>
    </source>
</evidence>
<feature type="transmembrane region" description="Helical" evidence="1">
    <location>
        <begin position="381"/>
        <end position="400"/>
    </location>
</feature>
<organism evidence="4 5">
    <name type="scientific">Fimbriimonas ginsengisoli Gsoil 348</name>
    <dbReference type="NCBI Taxonomy" id="661478"/>
    <lineage>
        <taxon>Bacteria</taxon>
        <taxon>Bacillati</taxon>
        <taxon>Armatimonadota</taxon>
        <taxon>Fimbriimonadia</taxon>
        <taxon>Fimbriimonadales</taxon>
        <taxon>Fimbriimonadaceae</taxon>
        <taxon>Fimbriimonas</taxon>
    </lineage>
</organism>
<feature type="transmembrane region" description="Helical" evidence="1">
    <location>
        <begin position="205"/>
        <end position="224"/>
    </location>
</feature>
<dbReference type="AlphaFoldDB" id="A0A068NNE1"/>
<dbReference type="EMBL" id="CP007139">
    <property type="protein sequence ID" value="AIE84927.1"/>
    <property type="molecule type" value="Genomic_DNA"/>
</dbReference>
<feature type="transmembrane region" description="Helical" evidence="1">
    <location>
        <begin position="596"/>
        <end position="617"/>
    </location>
</feature>
<dbReference type="Proteomes" id="UP000027982">
    <property type="component" value="Chromosome"/>
</dbReference>
<evidence type="ECO:0000256" key="1">
    <source>
        <dbReference type="SAM" id="Phobius"/>
    </source>
</evidence>
<keyword evidence="5" id="KW-1185">Reference proteome</keyword>
<keyword evidence="1" id="KW-0472">Membrane</keyword>
<accession>A0A068NNE1</accession>
<dbReference type="HOGENOM" id="CLU_405827_0_0_0"/>
<feature type="transmembrane region" description="Helical" evidence="1">
    <location>
        <begin position="523"/>
        <end position="542"/>
    </location>
</feature>
<dbReference type="Pfam" id="PF20580">
    <property type="entry name" value="DUF6784"/>
    <property type="match status" value="1"/>
</dbReference>
<name>A0A068NNE1_FIMGI</name>
<keyword evidence="1" id="KW-1133">Transmembrane helix</keyword>
<feature type="transmembrane region" description="Helical" evidence="1">
    <location>
        <begin position="554"/>
        <end position="576"/>
    </location>
</feature>
<feature type="domain" description="DUF6784" evidence="2">
    <location>
        <begin position="527"/>
        <end position="624"/>
    </location>
</feature>
<dbReference type="KEGG" id="fgi:OP10G_1559"/>